<evidence type="ECO:0000313" key="17">
    <source>
        <dbReference type="Proteomes" id="UP000315353"/>
    </source>
</evidence>
<dbReference type="STRING" id="28028.CFLV_07420"/>
<evidence type="ECO:0000256" key="10">
    <source>
        <dbReference type="RuleBase" id="RU000526"/>
    </source>
</evidence>
<dbReference type="Proteomes" id="UP000315353">
    <property type="component" value="Unassembled WGS sequence"/>
</dbReference>
<comment type="subcellular location">
    <subcellularLocation>
        <location evidence="9">Cytoplasm</location>
    </subcellularLocation>
</comment>
<dbReference type="Proteomes" id="UP000185479">
    <property type="component" value="Chromosome"/>
</dbReference>
<dbReference type="FunFam" id="3.40.50.300:FF:000087">
    <property type="entry name" value="Recombinase RecA"/>
    <property type="match status" value="1"/>
</dbReference>
<dbReference type="EMBL" id="CP009246">
    <property type="protein sequence ID" value="APT87032.1"/>
    <property type="molecule type" value="Genomic_DNA"/>
</dbReference>
<dbReference type="NCBIfam" id="TIGR02012">
    <property type="entry name" value="tigrfam_recA"/>
    <property type="match status" value="1"/>
</dbReference>
<evidence type="ECO:0000256" key="11">
    <source>
        <dbReference type="RuleBase" id="RU004527"/>
    </source>
</evidence>
<evidence type="ECO:0000256" key="2">
    <source>
        <dbReference type="ARBA" id="ARBA00015553"/>
    </source>
</evidence>
<dbReference type="PANTHER" id="PTHR45900:SF1">
    <property type="entry name" value="MITOCHONDRIAL DNA REPAIR PROTEIN RECA HOMOLOG-RELATED"/>
    <property type="match status" value="1"/>
</dbReference>
<keyword evidence="9 10" id="KW-0234">DNA repair</keyword>
<feature type="binding site" evidence="9">
    <location>
        <begin position="77"/>
        <end position="84"/>
    </location>
    <ligand>
        <name>ATP</name>
        <dbReference type="ChEBI" id="CHEBI:30616"/>
    </ligand>
</feature>
<keyword evidence="9 11" id="KW-0227">DNA damage</keyword>
<dbReference type="SUPFAM" id="SSF54752">
    <property type="entry name" value="RecA protein, C-terminal domain"/>
    <property type="match status" value="1"/>
</dbReference>
<dbReference type="InterPro" id="IPR023400">
    <property type="entry name" value="RecA_C_sf"/>
</dbReference>
<keyword evidence="5 9" id="KW-0238">DNA-binding</keyword>
<gene>
    <name evidence="9 15" type="primary">recA</name>
    <name evidence="15" type="ORF">CFL01nite_03590</name>
    <name evidence="14" type="ORF">CFLV_07420</name>
</gene>
<dbReference type="OrthoDB" id="9776733at2"/>
<dbReference type="PROSITE" id="PS00321">
    <property type="entry name" value="RECA_1"/>
    <property type="match status" value="1"/>
</dbReference>
<dbReference type="InterPro" id="IPR049261">
    <property type="entry name" value="RecA-like_C"/>
</dbReference>
<dbReference type="GO" id="GO:0006310">
    <property type="term" value="P:DNA recombination"/>
    <property type="evidence" value="ECO:0007669"/>
    <property type="project" value="UniProtKB-UniRule"/>
</dbReference>
<evidence type="ECO:0000313" key="14">
    <source>
        <dbReference type="EMBL" id="APT87032.1"/>
    </source>
</evidence>
<organism evidence="14 16">
    <name type="scientific">Corynebacterium flavescens</name>
    <dbReference type="NCBI Taxonomy" id="28028"/>
    <lineage>
        <taxon>Bacteria</taxon>
        <taxon>Bacillati</taxon>
        <taxon>Actinomycetota</taxon>
        <taxon>Actinomycetes</taxon>
        <taxon>Mycobacteriales</taxon>
        <taxon>Corynebacteriaceae</taxon>
        <taxon>Corynebacterium</taxon>
    </lineage>
</organism>
<evidence type="ECO:0000256" key="5">
    <source>
        <dbReference type="ARBA" id="ARBA00023125"/>
    </source>
</evidence>
<evidence type="ECO:0000259" key="13">
    <source>
        <dbReference type="PROSITE" id="PS50163"/>
    </source>
</evidence>
<dbReference type="SMART" id="SM00382">
    <property type="entry name" value="AAA"/>
    <property type="match status" value="1"/>
</dbReference>
<dbReference type="PROSITE" id="PS50162">
    <property type="entry name" value="RECA_2"/>
    <property type="match status" value="1"/>
</dbReference>
<evidence type="ECO:0000256" key="6">
    <source>
        <dbReference type="ARBA" id="ARBA00023172"/>
    </source>
</evidence>
<dbReference type="InterPro" id="IPR049428">
    <property type="entry name" value="RecA-like_N"/>
</dbReference>
<name>A0A1L7CMG0_CORFL</name>
<dbReference type="SUPFAM" id="SSF52540">
    <property type="entry name" value="P-loop containing nucleoside triphosphate hydrolases"/>
    <property type="match status" value="1"/>
</dbReference>
<dbReference type="GO" id="GO:0005524">
    <property type="term" value="F:ATP binding"/>
    <property type="evidence" value="ECO:0007669"/>
    <property type="project" value="UniProtKB-UniRule"/>
</dbReference>
<comment type="function">
    <text evidence="9">Can catalyze the hydrolysis of ATP in the presence of single-stranded DNA, the ATP-dependent uptake of single-stranded DNA by duplex DNA, and the ATP-dependent hybridization of homologous single-stranded DNAs. It interacts with LexA causing its activation and leading to its autocatalytic cleavage.</text>
</comment>
<dbReference type="CDD" id="cd00983">
    <property type="entry name" value="RecA"/>
    <property type="match status" value="1"/>
</dbReference>
<dbReference type="PANTHER" id="PTHR45900">
    <property type="entry name" value="RECA"/>
    <property type="match status" value="1"/>
</dbReference>
<dbReference type="GO" id="GO:0140664">
    <property type="term" value="F:ATP-dependent DNA damage sensor activity"/>
    <property type="evidence" value="ECO:0007669"/>
    <property type="project" value="InterPro"/>
</dbReference>
<dbReference type="InterPro" id="IPR013765">
    <property type="entry name" value="DNA_recomb/repair_RecA"/>
</dbReference>
<evidence type="ECO:0000256" key="1">
    <source>
        <dbReference type="ARBA" id="ARBA00009391"/>
    </source>
</evidence>
<dbReference type="InterPro" id="IPR003593">
    <property type="entry name" value="AAA+_ATPase"/>
</dbReference>
<dbReference type="HAMAP" id="MF_00268">
    <property type="entry name" value="RecA"/>
    <property type="match status" value="1"/>
</dbReference>
<evidence type="ECO:0000256" key="3">
    <source>
        <dbReference type="ARBA" id="ARBA00022741"/>
    </source>
</evidence>
<sequence>MATKKKSVSAATKGDDRKKALDAAMSMIEKDFGKGAVMRLGDDNRPPIQVISSGNTAIDIALGIGGFPRGRIVEIYGPESSGKTTVALHAIASAQKAGGIAAFIDAEHALDPEYARLLGVDTDNLLVSQPDTGEQALEIADMLVRSGAIDIIVIDSVAALTPKAEIEGEMGDSHVGLQARLMSQALRKMTGALYNSGTTAIFINQLREKIGVMFGSPETTTGGKALKFYASVRCDIRRIQTLKDGQDAIGNRTKLKVVKNKVSPPFKIAEFDIMYGEGISRESSIIDLGVENGFIKKSGSWFTYEGDQLGQGKEKARNFLKDNKALADEIERKIFEKLGVGGAVPADDSVAMDVPGADDPLTDDAVDLVPNVDFDDD</sequence>
<evidence type="ECO:0000256" key="9">
    <source>
        <dbReference type="HAMAP-Rule" id="MF_00268"/>
    </source>
</evidence>
<evidence type="ECO:0000256" key="7">
    <source>
        <dbReference type="ARBA" id="ARBA00023236"/>
    </source>
</evidence>
<dbReference type="PRINTS" id="PR00142">
    <property type="entry name" value="RECA"/>
</dbReference>
<reference evidence="14 16" key="1">
    <citation type="submission" date="2014-08" db="EMBL/GenBank/DDBJ databases">
        <title>Complete genome sequence of Corynebacterium flavescens OJ8(T)(=DSM 20296(T)), isolated from cheese.</title>
        <authorList>
            <person name="Ruckert C."/>
            <person name="Albersmeier A."/>
            <person name="Winkler A."/>
            <person name="Kalinowski J."/>
        </authorList>
    </citation>
    <scope>NUCLEOTIDE SEQUENCE [LARGE SCALE GENOMIC DNA]</scope>
    <source>
        <strain evidence="14 16">OJ8</strain>
    </source>
</reference>
<keyword evidence="4 9" id="KW-0067">ATP-binding</keyword>
<comment type="similarity">
    <text evidence="1 9 11">Belongs to the RecA family.</text>
</comment>
<dbReference type="GO" id="GO:0006281">
    <property type="term" value="P:DNA repair"/>
    <property type="evidence" value="ECO:0007669"/>
    <property type="project" value="UniProtKB-UniRule"/>
</dbReference>
<accession>A0A1L7CMG0</accession>
<feature type="domain" description="RecA family profile 1" evidence="12">
    <location>
        <begin position="47"/>
        <end position="206"/>
    </location>
</feature>
<reference evidence="15 17" key="2">
    <citation type="submission" date="2019-06" db="EMBL/GenBank/DDBJ databases">
        <title>Whole genome shotgun sequence of Corynebacterium flavescens NBRC 14136.</title>
        <authorList>
            <person name="Hosoyama A."/>
            <person name="Uohara A."/>
            <person name="Ohji S."/>
            <person name="Ichikawa N."/>
        </authorList>
    </citation>
    <scope>NUCLEOTIDE SEQUENCE [LARGE SCALE GENOMIC DNA]</scope>
    <source>
        <strain evidence="15 17">NBRC 14136</strain>
    </source>
</reference>
<keyword evidence="16" id="KW-1185">Reference proteome</keyword>
<evidence type="ECO:0000313" key="16">
    <source>
        <dbReference type="Proteomes" id="UP000185479"/>
    </source>
</evidence>
<dbReference type="EMBL" id="BJNB01000003">
    <property type="protein sequence ID" value="GEB96864.1"/>
    <property type="molecule type" value="Genomic_DNA"/>
</dbReference>
<dbReference type="AlphaFoldDB" id="A0A1L7CMG0"/>
<dbReference type="GO" id="GO:0009432">
    <property type="term" value="P:SOS response"/>
    <property type="evidence" value="ECO:0007669"/>
    <property type="project" value="UniProtKB-UniRule"/>
</dbReference>
<dbReference type="KEGG" id="cfc:CFLV_07420"/>
<dbReference type="Gene3D" id="3.40.50.300">
    <property type="entry name" value="P-loop containing nucleotide triphosphate hydrolases"/>
    <property type="match status" value="1"/>
</dbReference>
<evidence type="ECO:0000256" key="4">
    <source>
        <dbReference type="ARBA" id="ARBA00022840"/>
    </source>
</evidence>
<dbReference type="GeneID" id="82880543"/>
<feature type="domain" description="RecA family profile 2" evidence="13">
    <location>
        <begin position="211"/>
        <end position="284"/>
    </location>
</feature>
<dbReference type="RefSeq" id="WP_075729977.1">
    <property type="nucleotide sequence ID" value="NZ_BJNB01000003.1"/>
</dbReference>
<evidence type="ECO:0000259" key="12">
    <source>
        <dbReference type="PROSITE" id="PS50162"/>
    </source>
</evidence>
<keyword evidence="3 9" id="KW-0547">Nucleotide-binding</keyword>
<proteinExistence type="inferred from homology"/>
<dbReference type="InterPro" id="IPR027417">
    <property type="entry name" value="P-loop_NTPase"/>
</dbReference>
<evidence type="ECO:0000313" key="15">
    <source>
        <dbReference type="EMBL" id="GEB96864.1"/>
    </source>
</evidence>
<dbReference type="GO" id="GO:0003697">
    <property type="term" value="F:single-stranded DNA binding"/>
    <property type="evidence" value="ECO:0007669"/>
    <property type="project" value="UniProtKB-UniRule"/>
</dbReference>
<dbReference type="Pfam" id="PF00154">
    <property type="entry name" value="RecA_N"/>
    <property type="match status" value="1"/>
</dbReference>
<protein>
    <recommendedName>
        <fullName evidence="2 9">Protein RecA</fullName>
    </recommendedName>
    <alternativeName>
        <fullName evidence="8 9">Recombinase A</fullName>
    </alternativeName>
</protein>
<dbReference type="GO" id="GO:0005829">
    <property type="term" value="C:cytosol"/>
    <property type="evidence" value="ECO:0007669"/>
    <property type="project" value="TreeGrafter"/>
</dbReference>
<dbReference type="InterPro" id="IPR020584">
    <property type="entry name" value="DNA_recomb/repair_RecA_CS"/>
</dbReference>
<dbReference type="InterPro" id="IPR020587">
    <property type="entry name" value="RecA_monomer-monomer_interface"/>
</dbReference>
<keyword evidence="7 9" id="KW-0742">SOS response</keyword>
<dbReference type="InterPro" id="IPR020588">
    <property type="entry name" value="RecA_ATP-bd"/>
</dbReference>
<keyword evidence="6 9" id="KW-0233">DNA recombination</keyword>
<keyword evidence="9" id="KW-0963">Cytoplasm</keyword>
<evidence type="ECO:0000256" key="8">
    <source>
        <dbReference type="ARBA" id="ARBA00033319"/>
    </source>
</evidence>
<dbReference type="PROSITE" id="PS50163">
    <property type="entry name" value="RECA_3"/>
    <property type="match status" value="1"/>
</dbReference>
<dbReference type="Pfam" id="PF21096">
    <property type="entry name" value="RecA_C"/>
    <property type="match status" value="1"/>
</dbReference>
<dbReference type="GO" id="GO:0003684">
    <property type="term" value="F:damaged DNA binding"/>
    <property type="evidence" value="ECO:0007669"/>
    <property type="project" value="UniProtKB-UniRule"/>
</dbReference>